<feature type="binding site" evidence="9">
    <location>
        <position position="150"/>
    </location>
    <ligand>
        <name>1-deoxy-D-xylulose 5-phosphate</name>
        <dbReference type="ChEBI" id="CHEBI:57792"/>
    </ligand>
</feature>
<evidence type="ECO:0000313" key="13">
    <source>
        <dbReference type="EMBL" id="HIR53993.1"/>
    </source>
</evidence>
<dbReference type="Gene3D" id="1.10.1740.10">
    <property type="match status" value="1"/>
</dbReference>
<comment type="cofactor">
    <cofactor evidence="9">
        <name>Mg(2+)</name>
        <dbReference type="ChEBI" id="CHEBI:18420"/>
    </cofactor>
    <cofactor evidence="9">
        <name>Mn(2+)</name>
        <dbReference type="ChEBI" id="CHEBI:29035"/>
    </cofactor>
</comment>
<feature type="domain" description="1-deoxy-D-xylulose 5-phosphate reductoisomerase C-terminal" evidence="11">
    <location>
        <begin position="144"/>
        <end position="226"/>
    </location>
</feature>
<evidence type="ECO:0000256" key="4">
    <source>
        <dbReference type="ARBA" id="ARBA00022857"/>
    </source>
</evidence>
<feature type="binding site" evidence="9">
    <location>
        <position position="123"/>
    </location>
    <ligand>
        <name>1-deoxy-D-xylulose 5-phosphate</name>
        <dbReference type="ChEBI" id="CHEBI:57792"/>
    </ligand>
</feature>
<dbReference type="InterPro" id="IPR003821">
    <property type="entry name" value="DXP_reductoisomerase"/>
</dbReference>
<evidence type="ECO:0000256" key="9">
    <source>
        <dbReference type="HAMAP-Rule" id="MF_00183"/>
    </source>
</evidence>
<feature type="binding site" evidence="9">
    <location>
        <position position="209"/>
    </location>
    <ligand>
        <name>1-deoxy-D-xylulose 5-phosphate</name>
        <dbReference type="ChEBI" id="CHEBI:57792"/>
    </ligand>
</feature>
<feature type="binding site" evidence="9">
    <location>
        <position position="37"/>
    </location>
    <ligand>
        <name>NADPH</name>
        <dbReference type="ChEBI" id="CHEBI:57783"/>
    </ligand>
</feature>
<feature type="domain" description="1-deoxy-D-xylulose 5-phosphate reductoisomerase N-terminal" evidence="10">
    <location>
        <begin position="6"/>
        <end position="130"/>
    </location>
</feature>
<feature type="binding site" evidence="9">
    <location>
        <position position="11"/>
    </location>
    <ligand>
        <name>NADPH</name>
        <dbReference type="ChEBI" id="CHEBI:57783"/>
    </ligand>
</feature>
<feature type="domain" description="DXP reductoisomerase C-terminal" evidence="12">
    <location>
        <begin position="258"/>
        <end position="374"/>
    </location>
</feature>
<dbReference type="GO" id="GO:0051484">
    <property type="term" value="P:isopentenyl diphosphate biosynthetic process, methylerythritol 4-phosphate pathway involved in terpenoid biosynthetic process"/>
    <property type="evidence" value="ECO:0007669"/>
    <property type="project" value="TreeGrafter"/>
</dbReference>
<comment type="caution">
    <text evidence="13">The sequence shown here is derived from an EMBL/GenBank/DDBJ whole genome shotgun (WGS) entry which is preliminary data.</text>
</comment>
<keyword evidence="3 9" id="KW-0479">Metal-binding</keyword>
<keyword evidence="7 9" id="KW-0414">Isoprene biosynthesis</keyword>
<feature type="binding site" evidence="9">
    <location>
        <position position="13"/>
    </location>
    <ligand>
        <name>NADPH</name>
        <dbReference type="ChEBI" id="CHEBI:57783"/>
    </ligand>
</feature>
<name>A0A9D1IYE5_9FIRM</name>
<evidence type="ECO:0000259" key="12">
    <source>
        <dbReference type="Pfam" id="PF13288"/>
    </source>
</evidence>
<feature type="binding site" evidence="9">
    <location>
        <position position="215"/>
    </location>
    <ligand>
        <name>1-deoxy-D-xylulose 5-phosphate</name>
        <dbReference type="ChEBI" id="CHEBI:57792"/>
    </ligand>
</feature>
<dbReference type="SUPFAM" id="SSF55347">
    <property type="entry name" value="Glyceraldehyde-3-phosphate dehydrogenase-like, C-terminal domain"/>
    <property type="match status" value="1"/>
</dbReference>
<dbReference type="SUPFAM" id="SSF69055">
    <property type="entry name" value="1-deoxy-D-xylulose-5-phosphate reductoisomerase, C-terminal domain"/>
    <property type="match status" value="1"/>
</dbReference>
<dbReference type="Proteomes" id="UP000824238">
    <property type="component" value="Unassembled WGS sequence"/>
</dbReference>
<dbReference type="Pfam" id="PF02670">
    <property type="entry name" value="DXP_reductoisom"/>
    <property type="match status" value="1"/>
</dbReference>
<evidence type="ECO:0000256" key="7">
    <source>
        <dbReference type="ARBA" id="ARBA00023229"/>
    </source>
</evidence>
<comment type="similarity">
    <text evidence="2 9">Belongs to the DXR family.</text>
</comment>
<dbReference type="HAMAP" id="MF_00183">
    <property type="entry name" value="DXP_reductoisom"/>
    <property type="match status" value="1"/>
</dbReference>
<feature type="binding site" evidence="9">
    <location>
        <position position="122"/>
    </location>
    <ligand>
        <name>NADPH</name>
        <dbReference type="ChEBI" id="CHEBI:57783"/>
    </ligand>
</feature>
<feature type="binding site" evidence="9">
    <location>
        <position position="36"/>
    </location>
    <ligand>
        <name>NADPH</name>
        <dbReference type="ChEBI" id="CHEBI:57783"/>
    </ligand>
</feature>
<protein>
    <recommendedName>
        <fullName evidence="9">1-deoxy-D-xylulose 5-phosphate reductoisomerase</fullName>
        <shortName evidence="9">DXP reductoisomerase</shortName>
        <ecNumber evidence="9">1.1.1.267</ecNumber>
    </recommendedName>
    <alternativeName>
        <fullName evidence="9">1-deoxyxylulose-5-phosphate reductoisomerase</fullName>
    </alternativeName>
    <alternativeName>
        <fullName evidence="9">2-C-methyl-D-erythritol 4-phosphate synthase</fullName>
    </alternativeName>
</protein>
<feature type="binding site" evidence="9">
    <location>
        <position position="214"/>
    </location>
    <ligand>
        <name>1-deoxy-D-xylulose 5-phosphate</name>
        <dbReference type="ChEBI" id="CHEBI:57792"/>
    </ligand>
</feature>
<evidence type="ECO:0000313" key="14">
    <source>
        <dbReference type="Proteomes" id="UP000824238"/>
    </source>
</evidence>
<gene>
    <name evidence="9" type="primary">dxr</name>
    <name evidence="13" type="ORF">IAD36_00090</name>
</gene>
<keyword evidence="9" id="KW-0460">Magnesium</keyword>
<dbReference type="GO" id="GO:0030145">
    <property type="term" value="F:manganese ion binding"/>
    <property type="evidence" value="ECO:0007669"/>
    <property type="project" value="TreeGrafter"/>
</dbReference>
<dbReference type="NCBIfam" id="NF009114">
    <property type="entry name" value="PRK12464.1"/>
    <property type="match status" value="1"/>
</dbReference>
<dbReference type="AlphaFoldDB" id="A0A9D1IYE5"/>
<evidence type="ECO:0000256" key="1">
    <source>
        <dbReference type="ARBA" id="ARBA00005094"/>
    </source>
</evidence>
<sequence>MINSTVILGSTGSIGRQSVEVCKRLGIKAAALTTNKNIDLLLEQTKALRPEYVCAFDAGANERLRAALQGTGVAVGHSGEAGLIEAATWNSAECVVTAVSGAVGLRPTLAAIDAKKRIALANKETLVCAGSVVMARAREKGAEIVPVDSEHSAVFQCLTARRGELRKVLLTGSGGPFRGWSREETARVTPEMAVKHPNWSMGAKISVDSATMMNKGLEFIEAMHLFSVRPEDIEILIHPESVVHSAVELIDGTVIAQLGVPDMALPIQYALTWPERRESASERLDLTALSGLNFMKPDFEKLPCLALAVDCAKRGGTAPAVLSAANEAAVALFLGRRLGYNEIYDCVAAALGSIDFIAEPSLEDILAADAAARAFVRERYTSCISSSQ</sequence>
<dbReference type="InterPro" id="IPR026877">
    <property type="entry name" value="DXPR_C"/>
</dbReference>
<keyword evidence="5 9" id="KW-0560">Oxidoreductase</keyword>
<evidence type="ECO:0000256" key="5">
    <source>
        <dbReference type="ARBA" id="ARBA00023002"/>
    </source>
</evidence>
<reference evidence="13" key="1">
    <citation type="submission" date="2020-10" db="EMBL/GenBank/DDBJ databases">
        <authorList>
            <person name="Gilroy R."/>
        </authorList>
    </citation>
    <scope>NUCLEOTIDE SEQUENCE</scope>
    <source>
        <strain evidence="13">ChiGjej3B3-7149</strain>
    </source>
</reference>
<dbReference type="InterPro" id="IPR036291">
    <property type="entry name" value="NAD(P)-bd_dom_sf"/>
</dbReference>
<dbReference type="Gene3D" id="3.40.50.720">
    <property type="entry name" value="NAD(P)-binding Rossmann-like Domain"/>
    <property type="match status" value="1"/>
</dbReference>
<evidence type="ECO:0000259" key="10">
    <source>
        <dbReference type="Pfam" id="PF02670"/>
    </source>
</evidence>
<organism evidence="13 14">
    <name type="scientific">Candidatus Scatomorpha intestinigallinarum</name>
    <dbReference type="NCBI Taxonomy" id="2840923"/>
    <lineage>
        <taxon>Bacteria</taxon>
        <taxon>Bacillati</taxon>
        <taxon>Bacillota</taxon>
        <taxon>Clostridia</taxon>
        <taxon>Eubacteriales</taxon>
        <taxon>Candidatus Scatomorpha</taxon>
    </lineage>
</organism>
<keyword evidence="4 9" id="KW-0521">NADP</keyword>
<dbReference type="EC" id="1.1.1.267" evidence="9"/>
<dbReference type="PANTHER" id="PTHR30525">
    <property type="entry name" value="1-DEOXY-D-XYLULOSE 5-PHOSPHATE REDUCTOISOMERASE"/>
    <property type="match status" value="1"/>
</dbReference>
<dbReference type="GO" id="GO:0030604">
    <property type="term" value="F:1-deoxy-D-xylulose-5-phosphate reductoisomerase activity"/>
    <property type="evidence" value="ECO:0007669"/>
    <property type="project" value="UniProtKB-UniRule"/>
</dbReference>
<comment type="function">
    <text evidence="9">Catalyzes the NADPH-dependent rearrangement and reduction of 1-deoxy-D-xylulose-5-phosphate (DXP) to 2-C-methyl-D-erythritol 4-phosphate (MEP).</text>
</comment>
<feature type="binding site" evidence="9">
    <location>
        <position position="148"/>
    </location>
    <ligand>
        <name>Mn(2+)</name>
        <dbReference type="ChEBI" id="CHEBI:29035"/>
    </ligand>
</feature>
<dbReference type="EMBL" id="DVHH01000001">
    <property type="protein sequence ID" value="HIR53993.1"/>
    <property type="molecule type" value="Genomic_DNA"/>
</dbReference>
<feature type="binding site" evidence="9">
    <location>
        <position position="196"/>
    </location>
    <ligand>
        <name>1-deoxy-D-xylulose 5-phosphate</name>
        <dbReference type="ChEBI" id="CHEBI:57792"/>
    </ligand>
</feature>
<dbReference type="InterPro" id="IPR036169">
    <property type="entry name" value="DXPR_C_sf"/>
</dbReference>
<feature type="binding site" evidence="9">
    <location>
        <position position="150"/>
    </location>
    <ligand>
        <name>Mn(2+)</name>
        <dbReference type="ChEBI" id="CHEBI:29035"/>
    </ligand>
</feature>
<dbReference type="InterPro" id="IPR013644">
    <property type="entry name" value="DXP_reductoisomerase_C"/>
</dbReference>
<dbReference type="FunFam" id="3.40.50.720:FF:000045">
    <property type="entry name" value="1-deoxy-D-xylulose 5-phosphate reductoisomerase"/>
    <property type="match status" value="1"/>
</dbReference>
<evidence type="ECO:0000256" key="3">
    <source>
        <dbReference type="ARBA" id="ARBA00022723"/>
    </source>
</evidence>
<feature type="binding site" evidence="9">
    <location>
        <position position="12"/>
    </location>
    <ligand>
        <name>NADPH</name>
        <dbReference type="ChEBI" id="CHEBI:57783"/>
    </ligand>
</feature>
<dbReference type="Pfam" id="PF13288">
    <property type="entry name" value="DXPR_C"/>
    <property type="match status" value="1"/>
</dbReference>
<evidence type="ECO:0000256" key="6">
    <source>
        <dbReference type="ARBA" id="ARBA00023211"/>
    </source>
</evidence>
<evidence type="ECO:0000256" key="2">
    <source>
        <dbReference type="ARBA" id="ARBA00006825"/>
    </source>
</evidence>
<comment type="caution">
    <text evidence="9">Lacks conserved residue(s) required for the propagation of feature annotation.</text>
</comment>
<dbReference type="PANTHER" id="PTHR30525:SF0">
    <property type="entry name" value="1-DEOXY-D-XYLULOSE 5-PHOSPHATE REDUCTOISOMERASE, CHLOROPLASTIC"/>
    <property type="match status" value="1"/>
</dbReference>
<dbReference type="GO" id="GO:0070402">
    <property type="term" value="F:NADPH binding"/>
    <property type="evidence" value="ECO:0007669"/>
    <property type="project" value="InterPro"/>
</dbReference>
<feature type="binding site" evidence="9">
    <location>
        <position position="124"/>
    </location>
    <ligand>
        <name>NADPH</name>
        <dbReference type="ChEBI" id="CHEBI:57783"/>
    </ligand>
</feature>
<comment type="pathway">
    <text evidence="1 9">Isoprenoid biosynthesis; isopentenyl diphosphate biosynthesis via DXP pathway; isopentenyl diphosphate from 1-deoxy-D-xylulose 5-phosphate: step 1/6.</text>
</comment>
<feature type="binding site" evidence="9">
    <location>
        <position position="202"/>
    </location>
    <ligand>
        <name>NADPH</name>
        <dbReference type="ChEBI" id="CHEBI:57783"/>
    </ligand>
</feature>
<feature type="binding site" evidence="9">
    <location>
        <position position="218"/>
    </location>
    <ligand>
        <name>Mn(2+)</name>
        <dbReference type="ChEBI" id="CHEBI:29035"/>
    </ligand>
</feature>
<dbReference type="NCBIfam" id="TIGR00243">
    <property type="entry name" value="Dxr"/>
    <property type="match status" value="1"/>
</dbReference>
<dbReference type="Pfam" id="PF08436">
    <property type="entry name" value="DXP_redisom_C"/>
    <property type="match status" value="1"/>
</dbReference>
<evidence type="ECO:0000256" key="8">
    <source>
        <dbReference type="ARBA" id="ARBA00048543"/>
    </source>
</evidence>
<keyword evidence="6 9" id="KW-0464">Manganese</keyword>
<accession>A0A9D1IYE5</accession>
<dbReference type="InterPro" id="IPR013512">
    <property type="entry name" value="DXP_reductoisomerase_N"/>
</dbReference>
<dbReference type="SUPFAM" id="SSF51735">
    <property type="entry name" value="NAD(P)-binding Rossmann-fold domains"/>
    <property type="match status" value="1"/>
</dbReference>
<feature type="binding site" evidence="9">
    <location>
        <position position="149"/>
    </location>
    <ligand>
        <name>1-deoxy-D-xylulose 5-phosphate</name>
        <dbReference type="ChEBI" id="CHEBI:57792"/>
    </ligand>
</feature>
<evidence type="ECO:0000259" key="11">
    <source>
        <dbReference type="Pfam" id="PF08436"/>
    </source>
</evidence>
<feature type="binding site" evidence="9">
    <location>
        <position position="218"/>
    </location>
    <ligand>
        <name>1-deoxy-D-xylulose 5-phosphate</name>
        <dbReference type="ChEBI" id="CHEBI:57792"/>
    </ligand>
</feature>
<proteinExistence type="inferred from homology"/>
<feature type="binding site" evidence="9">
    <location>
        <position position="14"/>
    </location>
    <ligand>
        <name>NADPH</name>
        <dbReference type="ChEBI" id="CHEBI:57783"/>
    </ligand>
</feature>
<comment type="catalytic activity">
    <reaction evidence="8">
        <text>2-C-methyl-D-erythritol 4-phosphate + NADP(+) = 1-deoxy-D-xylulose 5-phosphate + NADPH + H(+)</text>
        <dbReference type="Rhea" id="RHEA:13717"/>
        <dbReference type="ChEBI" id="CHEBI:15378"/>
        <dbReference type="ChEBI" id="CHEBI:57783"/>
        <dbReference type="ChEBI" id="CHEBI:57792"/>
        <dbReference type="ChEBI" id="CHEBI:58262"/>
        <dbReference type="ChEBI" id="CHEBI:58349"/>
        <dbReference type="EC" id="1.1.1.267"/>
    </reaction>
    <physiologicalReaction direction="right-to-left" evidence="8">
        <dbReference type="Rhea" id="RHEA:13719"/>
    </physiologicalReaction>
</comment>
<reference evidence="13" key="2">
    <citation type="journal article" date="2021" name="PeerJ">
        <title>Extensive microbial diversity within the chicken gut microbiome revealed by metagenomics and culture.</title>
        <authorList>
            <person name="Gilroy R."/>
            <person name="Ravi A."/>
            <person name="Getino M."/>
            <person name="Pursley I."/>
            <person name="Horton D.L."/>
            <person name="Alikhan N.F."/>
            <person name="Baker D."/>
            <person name="Gharbi K."/>
            <person name="Hall N."/>
            <person name="Watson M."/>
            <person name="Adriaenssens E.M."/>
            <person name="Foster-Nyarko E."/>
            <person name="Jarju S."/>
            <person name="Secka A."/>
            <person name="Antonio M."/>
            <person name="Oren A."/>
            <person name="Chaudhuri R.R."/>
            <person name="La Ragione R."/>
            <person name="Hildebrand F."/>
            <person name="Pallen M.J."/>
        </authorList>
    </citation>
    <scope>NUCLEOTIDE SEQUENCE</scope>
    <source>
        <strain evidence="13">ChiGjej3B3-7149</strain>
    </source>
</reference>
<dbReference type="PIRSF" id="PIRSF006205">
    <property type="entry name" value="Dxp_reductismrs"/>
    <property type="match status" value="1"/>
</dbReference>
<feature type="binding site" evidence="9">
    <location>
        <position position="173"/>
    </location>
    <ligand>
        <name>1-deoxy-D-xylulose 5-phosphate</name>
        <dbReference type="ChEBI" id="CHEBI:57792"/>
    </ligand>
</feature>